<name>A0A4R1YVT4_9RHOB</name>
<keyword evidence="3" id="KW-1185">Reference proteome</keyword>
<feature type="transmembrane region" description="Helical" evidence="1">
    <location>
        <begin position="151"/>
        <end position="173"/>
    </location>
</feature>
<feature type="transmembrane region" description="Helical" evidence="1">
    <location>
        <begin position="74"/>
        <end position="95"/>
    </location>
</feature>
<keyword evidence="1" id="KW-0472">Membrane</keyword>
<feature type="transmembrane region" description="Helical" evidence="1">
    <location>
        <begin position="397"/>
        <end position="420"/>
    </location>
</feature>
<dbReference type="EMBL" id="SLVM01000009">
    <property type="protein sequence ID" value="TCM85047.1"/>
    <property type="molecule type" value="Genomic_DNA"/>
</dbReference>
<dbReference type="Proteomes" id="UP000295277">
    <property type="component" value="Unassembled WGS sequence"/>
</dbReference>
<comment type="caution">
    <text evidence="2">The sequence shown here is derived from an EMBL/GenBank/DDBJ whole genome shotgun (WGS) entry which is preliminary data.</text>
</comment>
<keyword evidence="1" id="KW-1133">Transmembrane helix</keyword>
<protein>
    <recommendedName>
        <fullName evidence="4">Fenitrothion hydrolase</fullName>
    </recommendedName>
</protein>
<feature type="transmembrane region" description="Helical" evidence="1">
    <location>
        <begin position="185"/>
        <end position="208"/>
    </location>
</feature>
<evidence type="ECO:0000256" key="1">
    <source>
        <dbReference type="SAM" id="Phobius"/>
    </source>
</evidence>
<evidence type="ECO:0008006" key="4">
    <source>
        <dbReference type="Google" id="ProtNLM"/>
    </source>
</evidence>
<proteinExistence type="predicted"/>
<dbReference type="RefSeq" id="WP_132694545.1">
    <property type="nucleotide sequence ID" value="NZ_SLVM01000009.1"/>
</dbReference>
<reference evidence="2 3" key="1">
    <citation type="submission" date="2019-03" db="EMBL/GenBank/DDBJ databases">
        <title>Genomic Encyclopedia of Type Strains, Phase IV (KMG-IV): sequencing the most valuable type-strain genomes for metagenomic binning, comparative biology and taxonomic classification.</title>
        <authorList>
            <person name="Goeker M."/>
        </authorList>
    </citation>
    <scope>NUCLEOTIDE SEQUENCE [LARGE SCALE GENOMIC DNA]</scope>
    <source>
        <strain evidence="2 3">DSM 21153</strain>
    </source>
</reference>
<gene>
    <name evidence="2" type="ORF">EV216_109132</name>
</gene>
<evidence type="ECO:0000313" key="2">
    <source>
        <dbReference type="EMBL" id="TCM85047.1"/>
    </source>
</evidence>
<organism evidence="2 3">
    <name type="scientific">Rhodovulum steppense</name>
    <dbReference type="NCBI Taxonomy" id="540251"/>
    <lineage>
        <taxon>Bacteria</taxon>
        <taxon>Pseudomonadati</taxon>
        <taxon>Pseudomonadota</taxon>
        <taxon>Alphaproteobacteria</taxon>
        <taxon>Rhodobacterales</taxon>
        <taxon>Paracoccaceae</taxon>
        <taxon>Rhodovulum</taxon>
    </lineage>
</organism>
<dbReference type="OrthoDB" id="8168962at2"/>
<accession>A0A4R1YVT4</accession>
<dbReference type="AlphaFoldDB" id="A0A4R1YVT4"/>
<feature type="transmembrane region" description="Helical" evidence="1">
    <location>
        <begin position="34"/>
        <end position="53"/>
    </location>
</feature>
<feature type="transmembrane region" description="Helical" evidence="1">
    <location>
        <begin position="335"/>
        <end position="358"/>
    </location>
</feature>
<sequence length="459" mass="48776">MRVGLFLSAALVPGPALAHATEGGLVLLLPTGLYIAGGAVTVLLTFVLVALVPDRRAAGLFRPLPLWRARRARLSGATSLLSLAALAGLVVLGLLGSRNPMLNPLPLAVWSLFWVVLVLVQGCLFDLWRWIEPWGGAYALLRRHPGLSRHLRLPGAVGHWPALASFLAFAAVLLAHPAPADPARLAVMVAGYWAFHFAMMLVFGPKWLRRGEGLSVMMRAYARVAPLAALRGHVRLGVSGWQILARRAPPLGLALFPVAILAVGVFDGLHETFWWFGKVGWNPLQFPGRSAVMGTTLAGLFATVLILPLVLAVAVAAGLALAGELRRFGLAFRSLAPALMPIALAYHFAHYLIALLIARQYAGQAITDPLGRGADLLGLGLTHVTTGFLNTPDSVRAIFLAQTGAIVLGHALAIVLSHAVAARLLGDPRKAALSQVPLAVVMVLFTLFGLWQLASPRGV</sequence>
<feature type="transmembrane region" description="Helical" evidence="1">
    <location>
        <begin position="107"/>
        <end position="131"/>
    </location>
</feature>
<feature type="transmembrane region" description="Helical" evidence="1">
    <location>
        <begin position="432"/>
        <end position="454"/>
    </location>
</feature>
<keyword evidence="1" id="KW-0812">Transmembrane</keyword>
<evidence type="ECO:0000313" key="3">
    <source>
        <dbReference type="Proteomes" id="UP000295277"/>
    </source>
</evidence>
<feature type="transmembrane region" description="Helical" evidence="1">
    <location>
        <begin position="251"/>
        <end position="277"/>
    </location>
</feature>
<feature type="transmembrane region" description="Helical" evidence="1">
    <location>
        <begin position="297"/>
        <end position="323"/>
    </location>
</feature>